<dbReference type="AlphaFoldDB" id="A0A142EKN1"/>
<dbReference type="EC" id="2.7.1.180" evidence="2"/>
<dbReference type="PANTHER" id="PTHR30040">
    <property type="entry name" value="THIAMINE BIOSYNTHESIS LIPOPROTEIN APBE"/>
    <property type="match status" value="1"/>
</dbReference>
<evidence type="ECO:0000256" key="9">
    <source>
        <dbReference type="ARBA" id="ARBA00031306"/>
    </source>
</evidence>
<keyword evidence="4" id="KW-0285">Flavoprotein</keyword>
<dbReference type="Proteomes" id="UP000073816">
    <property type="component" value="Chromosome"/>
</dbReference>
<evidence type="ECO:0000256" key="10">
    <source>
        <dbReference type="ARBA" id="ARBA00048540"/>
    </source>
</evidence>
<evidence type="ECO:0000256" key="1">
    <source>
        <dbReference type="ARBA" id="ARBA00001946"/>
    </source>
</evidence>
<evidence type="ECO:0000313" key="11">
    <source>
        <dbReference type="EMBL" id="AMQ55686.1"/>
    </source>
</evidence>
<keyword evidence="12" id="KW-1185">Reference proteome</keyword>
<evidence type="ECO:0000256" key="3">
    <source>
        <dbReference type="ARBA" id="ARBA00016337"/>
    </source>
</evidence>
<keyword evidence="6" id="KW-0479">Metal-binding</keyword>
<evidence type="ECO:0000256" key="6">
    <source>
        <dbReference type="ARBA" id="ARBA00022723"/>
    </source>
</evidence>
<keyword evidence="7" id="KW-0274">FAD</keyword>
<gene>
    <name evidence="11" type="ORF">AO498_04660</name>
</gene>
<dbReference type="KEGG" id="alm:AO498_04660"/>
<dbReference type="GO" id="GO:0046872">
    <property type="term" value="F:metal ion binding"/>
    <property type="evidence" value="ECO:0007669"/>
    <property type="project" value="UniProtKB-KW"/>
</dbReference>
<evidence type="ECO:0000256" key="2">
    <source>
        <dbReference type="ARBA" id="ARBA00011955"/>
    </source>
</evidence>
<reference evidence="12" key="1">
    <citation type="submission" date="2015-09" db="EMBL/GenBank/DDBJ databases">
        <title>Complete sequence of Algoriphagus sp. M8-2.</title>
        <authorList>
            <person name="Shintani M."/>
        </authorList>
    </citation>
    <scope>NUCLEOTIDE SEQUENCE [LARGE SCALE GENOMIC DNA]</scope>
    <source>
        <strain evidence="12">M8-2</strain>
    </source>
</reference>
<dbReference type="PATRIC" id="fig|1727163.4.peg.969"/>
<dbReference type="RefSeq" id="WP_067544269.1">
    <property type="nucleotide sequence ID" value="NZ_CP012836.1"/>
</dbReference>
<keyword evidence="8" id="KW-0460">Magnesium</keyword>
<evidence type="ECO:0000313" key="12">
    <source>
        <dbReference type="Proteomes" id="UP000073816"/>
    </source>
</evidence>
<dbReference type="InterPro" id="IPR024932">
    <property type="entry name" value="ApbE"/>
</dbReference>
<organism evidence="11 12">
    <name type="scientific">Algoriphagus sanaruensis</name>
    <dbReference type="NCBI Taxonomy" id="1727163"/>
    <lineage>
        <taxon>Bacteria</taxon>
        <taxon>Pseudomonadati</taxon>
        <taxon>Bacteroidota</taxon>
        <taxon>Cytophagia</taxon>
        <taxon>Cytophagales</taxon>
        <taxon>Cyclobacteriaceae</taxon>
        <taxon>Algoriphagus</taxon>
    </lineage>
</organism>
<dbReference type="GO" id="GO:0016740">
    <property type="term" value="F:transferase activity"/>
    <property type="evidence" value="ECO:0007669"/>
    <property type="project" value="UniProtKB-KW"/>
</dbReference>
<dbReference type="InterPro" id="IPR003374">
    <property type="entry name" value="ApbE-like_sf"/>
</dbReference>
<evidence type="ECO:0000256" key="4">
    <source>
        <dbReference type="ARBA" id="ARBA00022630"/>
    </source>
</evidence>
<evidence type="ECO:0000256" key="5">
    <source>
        <dbReference type="ARBA" id="ARBA00022679"/>
    </source>
</evidence>
<accession>A0A142EKN1</accession>
<comment type="cofactor">
    <cofactor evidence="1">
        <name>Mg(2+)</name>
        <dbReference type="ChEBI" id="CHEBI:18420"/>
    </cofactor>
</comment>
<dbReference type="Pfam" id="PF02424">
    <property type="entry name" value="ApbE"/>
    <property type="match status" value="1"/>
</dbReference>
<protein>
    <recommendedName>
        <fullName evidence="3">FAD:protein FMN transferase</fullName>
        <ecNumber evidence="2">2.7.1.180</ecNumber>
    </recommendedName>
    <alternativeName>
        <fullName evidence="9">Flavin transferase</fullName>
    </alternativeName>
</protein>
<keyword evidence="5" id="KW-0808">Transferase</keyword>
<sequence length="348" mass="39027">MNLRPLPILSLFFLLIQFASCDGFLKRHGEESSPRMNFGKKELTKNRMGMELNLVYLDSANRDFTTAIDSILIHLENSVYAGASNSELSKFNQMDTLLSPSSELLTWMKKAKNWNLETNGAVEFTEKPMEDIWSFSASGPRLQDSVDVGYFLNRTGFSKVLFSDSMMVKPMDLKIDFSKISAGIALDRIASFLKDQGIRNFYLKMGASELANGVNENGELWKSSISYLIDSTEKSASGWIALQNKAISAWGDESNYYLNDSLKTGFILDPRTGYPANHGLLRAVVIGTDSETTDALADYLRISGKSTAFRLDSLRDDVQFLLIYHERGGKLTQYISPELIQFLSFPVN</sequence>
<dbReference type="EMBL" id="CP012836">
    <property type="protein sequence ID" value="AMQ55686.1"/>
    <property type="molecule type" value="Genomic_DNA"/>
</dbReference>
<comment type="catalytic activity">
    <reaction evidence="10">
        <text>L-threonyl-[protein] + FAD = FMN-L-threonyl-[protein] + AMP + H(+)</text>
        <dbReference type="Rhea" id="RHEA:36847"/>
        <dbReference type="Rhea" id="RHEA-COMP:11060"/>
        <dbReference type="Rhea" id="RHEA-COMP:11061"/>
        <dbReference type="ChEBI" id="CHEBI:15378"/>
        <dbReference type="ChEBI" id="CHEBI:30013"/>
        <dbReference type="ChEBI" id="CHEBI:57692"/>
        <dbReference type="ChEBI" id="CHEBI:74257"/>
        <dbReference type="ChEBI" id="CHEBI:456215"/>
        <dbReference type="EC" id="2.7.1.180"/>
    </reaction>
</comment>
<evidence type="ECO:0000256" key="7">
    <source>
        <dbReference type="ARBA" id="ARBA00022827"/>
    </source>
</evidence>
<dbReference type="SUPFAM" id="SSF143631">
    <property type="entry name" value="ApbE-like"/>
    <property type="match status" value="1"/>
</dbReference>
<dbReference type="OrthoDB" id="9778595at2"/>
<evidence type="ECO:0000256" key="8">
    <source>
        <dbReference type="ARBA" id="ARBA00022842"/>
    </source>
</evidence>
<dbReference type="Gene3D" id="3.10.520.10">
    <property type="entry name" value="ApbE-like domains"/>
    <property type="match status" value="1"/>
</dbReference>
<proteinExistence type="predicted"/>
<dbReference type="STRING" id="1727163.AO498_04660"/>
<dbReference type="PANTHER" id="PTHR30040:SF2">
    <property type="entry name" value="FAD:PROTEIN FMN TRANSFERASE"/>
    <property type="match status" value="1"/>
</dbReference>
<name>A0A142EKN1_9BACT</name>
<reference evidence="11 12" key="2">
    <citation type="journal article" date="2016" name="Genome Announc.">
        <title>Complete Genome Sequence of Algoriphagus sp. Strain M8-2, Isolated from a Brackish Lake.</title>
        <authorList>
            <person name="Muraguchi Y."/>
            <person name="Kushimoto K."/>
            <person name="Ohtsubo Y."/>
            <person name="Suzuki T."/>
            <person name="Dohra H."/>
            <person name="Kimbara K."/>
            <person name="Shintani M."/>
        </authorList>
    </citation>
    <scope>NUCLEOTIDE SEQUENCE [LARGE SCALE GENOMIC DNA]</scope>
    <source>
        <strain evidence="11 12">M8-2</strain>
    </source>
</reference>